<protein>
    <submittedName>
        <fullName evidence="1">Uncharacterized protein</fullName>
    </submittedName>
</protein>
<reference evidence="1 2" key="1">
    <citation type="submission" date="2018-06" db="EMBL/GenBank/DDBJ databases">
        <authorList>
            <consortium name="Pathogen Informatics"/>
            <person name="Doyle S."/>
        </authorList>
    </citation>
    <scope>NUCLEOTIDE SEQUENCE [LARGE SCALE GENOMIC DNA]</scope>
    <source>
        <strain evidence="1 2">NCTC13767</strain>
    </source>
</reference>
<evidence type="ECO:0000313" key="2">
    <source>
        <dbReference type="Proteomes" id="UP000254510"/>
    </source>
</evidence>
<dbReference type="Gene3D" id="3.80.10.10">
    <property type="entry name" value="Ribonuclease Inhibitor"/>
    <property type="match status" value="1"/>
</dbReference>
<dbReference type="GeneID" id="93936833"/>
<dbReference type="Gene3D" id="2.60.40.10">
    <property type="entry name" value="Immunoglobulins"/>
    <property type="match status" value="1"/>
</dbReference>
<organism evidence="1 2">
    <name type="scientific">Streptococcus gallolyticus</name>
    <dbReference type="NCBI Taxonomy" id="315405"/>
    <lineage>
        <taxon>Bacteria</taxon>
        <taxon>Bacillati</taxon>
        <taxon>Bacillota</taxon>
        <taxon>Bacilli</taxon>
        <taxon>Lactobacillales</taxon>
        <taxon>Streptococcaceae</taxon>
        <taxon>Streptococcus</taxon>
    </lineage>
</organism>
<evidence type="ECO:0000313" key="1">
    <source>
        <dbReference type="EMBL" id="SUN61994.1"/>
    </source>
</evidence>
<accession>A0A380KBC4</accession>
<gene>
    <name evidence="1" type="ORF">NCTC13767_02467</name>
</gene>
<name>A0A380KBC4_9STRE</name>
<dbReference type="AlphaFoldDB" id="A0A380KBC4"/>
<sequence length="338" mass="37850">MDDYQNTTTITRNVSVTSANISKPVIEGVKDIEYKRSDHTDKESFKIDQTVTATDYAGRTIPVEASQSEVVNNPGEYKITYSAIDDFDQTTTVVQLVKILDDYPEKVEQGLIPLNGEYFDSNFETYLKDNYSKYISGQFLNALYINDLTINSNWKLPYDTLNFDYFKNLKKIEISTLVEVKNIKISNLNSLSEIKLFGDGTKSITMDSLHELKELTILGGKISTSTNFESMTKITYMHLDNLTGLSKLDLRSLVNLSFASITKNPDLTTVEFGENTKILGLYLSNNNISQLSIKGISGLISLDVSNNNLAELDISNNKSLTEDNVKIGNQAIGFKLIK</sequence>
<dbReference type="InterPro" id="IPR013783">
    <property type="entry name" value="Ig-like_fold"/>
</dbReference>
<dbReference type="RefSeq" id="WP_115266110.1">
    <property type="nucleotide sequence ID" value="NZ_CP013688.1"/>
</dbReference>
<dbReference type="Proteomes" id="UP000254510">
    <property type="component" value="Unassembled WGS sequence"/>
</dbReference>
<proteinExistence type="predicted"/>
<dbReference type="InterPro" id="IPR032675">
    <property type="entry name" value="LRR_dom_sf"/>
</dbReference>
<dbReference type="EMBL" id="UHFM01000006">
    <property type="protein sequence ID" value="SUN61994.1"/>
    <property type="molecule type" value="Genomic_DNA"/>
</dbReference>
<dbReference type="SUPFAM" id="SSF52058">
    <property type="entry name" value="L domain-like"/>
    <property type="match status" value="1"/>
</dbReference>